<dbReference type="OrthoDB" id="6195299at2"/>
<dbReference type="AlphaFoldDB" id="A0A5Q2QFT8"/>
<keyword evidence="3" id="KW-1185">Reference proteome</keyword>
<dbReference type="KEGG" id="llp:GH975_09015"/>
<feature type="chain" id="PRO_5024442761" evidence="1">
    <location>
        <begin position="18"/>
        <end position="315"/>
    </location>
</feature>
<proteinExistence type="predicted"/>
<dbReference type="RefSeq" id="WP_153714204.1">
    <property type="nucleotide sequence ID" value="NZ_CP045871.1"/>
</dbReference>
<keyword evidence="1" id="KW-0732">Signal</keyword>
<gene>
    <name evidence="2" type="ORF">GH975_09015</name>
</gene>
<name>A0A5Q2QFT8_9GAMM</name>
<accession>A0A5Q2QFT8</accession>
<reference evidence="2 3" key="1">
    <citation type="submission" date="2019-11" db="EMBL/GenBank/DDBJ databases">
        <authorList>
            <person name="Khan S.A."/>
            <person name="Jeon C.O."/>
            <person name="Chun B.H."/>
        </authorList>
    </citation>
    <scope>NUCLEOTIDE SEQUENCE [LARGE SCALE GENOMIC DNA]</scope>
    <source>
        <strain evidence="2 3">IMCC 1097</strain>
    </source>
</reference>
<protein>
    <submittedName>
        <fullName evidence="2">DUF2066 domain-containing protein</fullName>
    </submittedName>
</protein>
<dbReference type="InterPro" id="IPR018642">
    <property type="entry name" value="DUF2066"/>
</dbReference>
<feature type="signal peptide" evidence="1">
    <location>
        <begin position="1"/>
        <end position="17"/>
    </location>
</feature>
<dbReference type="Proteomes" id="UP000388235">
    <property type="component" value="Chromosome"/>
</dbReference>
<sequence>MRIFLFCLIVLSSSAGASLYQVTDLAYSGDERSAKGAAVMTVLARLTGRSTLDAELSALADEPDEWVQSWGLVDPVAGVAEFRIDPSIRQAVQRLGRPVWTTPRTTPWLWLMVDEGRGRQPLTAGADLDIQRALMIESERMALPISLPAWDADDRSLVSDAELWGLFFDGVEVANGRYGDDYVAGRLARIGERWQLNLRSADGRRLNQTFASPGEVALAIHGFWLPTLVADYAVVGSGDLSLSVAGLTANNFAPFMARLRGLDAVEQAFPVYSDAQYVRFRVITGARPEQLADWLGLPINTLDQTPVDLAVVARP</sequence>
<dbReference type="Pfam" id="PF09839">
    <property type="entry name" value="DUF2066"/>
    <property type="match status" value="1"/>
</dbReference>
<evidence type="ECO:0000313" key="3">
    <source>
        <dbReference type="Proteomes" id="UP000388235"/>
    </source>
</evidence>
<organism evidence="2 3">
    <name type="scientific">Litorivicinus lipolyticus</name>
    <dbReference type="NCBI Taxonomy" id="418701"/>
    <lineage>
        <taxon>Bacteria</taxon>
        <taxon>Pseudomonadati</taxon>
        <taxon>Pseudomonadota</taxon>
        <taxon>Gammaproteobacteria</taxon>
        <taxon>Oceanospirillales</taxon>
        <taxon>Litorivicinaceae</taxon>
        <taxon>Litorivicinus</taxon>
    </lineage>
</organism>
<evidence type="ECO:0000313" key="2">
    <source>
        <dbReference type="EMBL" id="QGG80700.1"/>
    </source>
</evidence>
<evidence type="ECO:0000256" key="1">
    <source>
        <dbReference type="SAM" id="SignalP"/>
    </source>
</evidence>
<dbReference type="EMBL" id="CP045871">
    <property type="protein sequence ID" value="QGG80700.1"/>
    <property type="molecule type" value="Genomic_DNA"/>
</dbReference>